<keyword evidence="2" id="KW-0391">Immunity</keyword>
<dbReference type="EMBL" id="OM835896">
    <property type="protein sequence ID" value="WAQ69890.1"/>
    <property type="molecule type" value="mRNA"/>
</dbReference>
<dbReference type="CDD" id="cd06583">
    <property type="entry name" value="PGRP"/>
    <property type="match status" value="1"/>
</dbReference>
<gene>
    <name evidence="6" type="primary">PGPR2</name>
</gene>
<dbReference type="InterPro" id="IPR036505">
    <property type="entry name" value="Amidase/PGRP_sf"/>
</dbReference>
<dbReference type="InterPro" id="IPR015510">
    <property type="entry name" value="PGRP"/>
</dbReference>
<dbReference type="GO" id="GO:0008745">
    <property type="term" value="F:N-acetylmuramoyl-L-alanine amidase activity"/>
    <property type="evidence" value="ECO:0007669"/>
    <property type="project" value="InterPro"/>
</dbReference>
<comment type="similarity">
    <text evidence="1">Belongs to the N-acetylmuramoyl-L-alanine amidase 2 family.</text>
</comment>
<accession>A0A9E9FXK7</accession>
<evidence type="ECO:0000256" key="2">
    <source>
        <dbReference type="ARBA" id="ARBA00022859"/>
    </source>
</evidence>
<sequence length="277" mass="28996">MLALFALIVLVAQSTADLGGTDPPTGSCICADGTGVNVRNDACGTVVGQINTGNCLEYLGTVTNCILDGTVYDFYELSYGGGSGWVAGQYLVLGSASQCRAPAGCPNIVSRAEWGARPPTSTSNIAHPIPMVFVHHTETGACNTQASCEAIVRSIQDYHMDSNGWSDIGYNFLVGEDGNAYEGRGWDHVGAHASDWNSQSLGISVIGSFMTSPPNQAALNVIEQLISCGTDSGDIENFYTLHGHRDGGCTDCPGDALYAIIRGWPNYGGALPGSCKK</sequence>
<feature type="chain" id="PRO_5038631663" evidence="3">
    <location>
        <begin position="17"/>
        <end position="277"/>
    </location>
</feature>
<protein>
    <submittedName>
        <fullName evidence="6">Peptidoglycan recognition protein</fullName>
    </submittedName>
</protein>
<dbReference type="SMART" id="SM00701">
    <property type="entry name" value="PGRP"/>
    <property type="match status" value="1"/>
</dbReference>
<feature type="domain" description="Peptidoglycan recognition protein family" evidence="5">
    <location>
        <begin position="106"/>
        <end position="248"/>
    </location>
</feature>
<dbReference type="Gene3D" id="2.30.30.40">
    <property type="entry name" value="SH3 Domains"/>
    <property type="match status" value="1"/>
</dbReference>
<evidence type="ECO:0000259" key="5">
    <source>
        <dbReference type="SMART" id="SM00701"/>
    </source>
</evidence>
<dbReference type="Pfam" id="PF01510">
    <property type="entry name" value="Amidase_2"/>
    <property type="match status" value="1"/>
</dbReference>
<evidence type="ECO:0000256" key="3">
    <source>
        <dbReference type="SAM" id="SignalP"/>
    </source>
</evidence>
<dbReference type="GO" id="GO:0002376">
    <property type="term" value="P:immune system process"/>
    <property type="evidence" value="ECO:0007669"/>
    <property type="project" value="UniProtKB-KW"/>
</dbReference>
<dbReference type="Gene3D" id="3.40.80.10">
    <property type="entry name" value="Peptidoglycan recognition protein-like"/>
    <property type="match status" value="1"/>
</dbReference>
<reference evidence="6" key="1">
    <citation type="submission" date="2022-02" db="EMBL/GenBank/DDBJ databases">
        <authorList>
            <person name="Park B.J."/>
            <person name="Yoon Y.B."/>
            <person name="Cho S.J."/>
            <person name="Park S.C."/>
        </authorList>
    </citation>
    <scope>NUCLEOTIDE SEQUENCE</scope>
</reference>
<dbReference type="AlphaFoldDB" id="A0A9E9FXK7"/>
<dbReference type="GO" id="GO:0009253">
    <property type="term" value="P:peptidoglycan catabolic process"/>
    <property type="evidence" value="ECO:0007669"/>
    <property type="project" value="InterPro"/>
</dbReference>
<dbReference type="InterPro" id="IPR006619">
    <property type="entry name" value="PGRP_domain_met/bac"/>
</dbReference>
<dbReference type="SMART" id="SM00644">
    <property type="entry name" value="Ami_2"/>
    <property type="match status" value="1"/>
</dbReference>
<evidence type="ECO:0000256" key="1">
    <source>
        <dbReference type="ARBA" id="ARBA00007553"/>
    </source>
</evidence>
<dbReference type="SUPFAM" id="SSF55846">
    <property type="entry name" value="N-acetylmuramoyl-L-alanine amidase-like"/>
    <property type="match status" value="1"/>
</dbReference>
<evidence type="ECO:0000259" key="4">
    <source>
        <dbReference type="SMART" id="SM00644"/>
    </source>
</evidence>
<feature type="domain" description="N-acetylmuramoyl-L-alanine amidase" evidence="4">
    <location>
        <begin position="117"/>
        <end position="254"/>
    </location>
</feature>
<evidence type="ECO:0000313" key="6">
    <source>
        <dbReference type="EMBL" id="WAQ69890.1"/>
    </source>
</evidence>
<keyword evidence="3" id="KW-0732">Signal</keyword>
<dbReference type="PANTHER" id="PTHR11022:SF41">
    <property type="entry name" value="PEPTIDOGLYCAN-RECOGNITION PROTEIN LC-RELATED"/>
    <property type="match status" value="1"/>
</dbReference>
<dbReference type="InterPro" id="IPR002502">
    <property type="entry name" value="Amidase_domain"/>
</dbReference>
<dbReference type="PANTHER" id="PTHR11022">
    <property type="entry name" value="PEPTIDOGLYCAN RECOGNITION PROTEIN"/>
    <property type="match status" value="1"/>
</dbReference>
<dbReference type="GO" id="GO:0008270">
    <property type="term" value="F:zinc ion binding"/>
    <property type="evidence" value="ECO:0007669"/>
    <property type="project" value="InterPro"/>
</dbReference>
<name>A0A9E9FXK7_9ANNE</name>
<proteinExistence type="evidence at transcript level"/>
<dbReference type="FunFam" id="3.40.80.10:FF:000001">
    <property type="entry name" value="Peptidoglycan recognition protein 1"/>
    <property type="match status" value="1"/>
</dbReference>
<organism evidence="6">
    <name type="scientific">Eisenia andrei</name>
    <dbReference type="NCBI Taxonomy" id="168636"/>
    <lineage>
        <taxon>Eukaryota</taxon>
        <taxon>Metazoa</taxon>
        <taxon>Spiralia</taxon>
        <taxon>Lophotrochozoa</taxon>
        <taxon>Annelida</taxon>
        <taxon>Clitellata</taxon>
        <taxon>Oligochaeta</taxon>
        <taxon>Crassiclitellata</taxon>
        <taxon>Lumbricina</taxon>
        <taxon>Lumbricidae</taxon>
        <taxon>Lumbricinae</taxon>
        <taxon>Eisenia</taxon>
    </lineage>
</organism>
<feature type="signal peptide" evidence="3">
    <location>
        <begin position="1"/>
        <end position="16"/>
    </location>
</feature>